<evidence type="ECO:0000256" key="6">
    <source>
        <dbReference type="ARBA" id="ARBA00022741"/>
    </source>
</evidence>
<keyword evidence="7" id="KW-0067">ATP-binding</keyword>
<dbReference type="NCBIfam" id="TIGR00018">
    <property type="entry name" value="panC"/>
    <property type="match status" value="1"/>
</dbReference>
<keyword evidence="6" id="KW-0547">Nucleotide-binding</keyword>
<sequence length="282" mass="31827">MRLIENKKVLDQIVGECKADNKTIAFVPTLGNLHAGHLSLVEIAKAQCDLVLVSIFVNPTQFEENSDLDHYPRTLGADSFALVGKNVDFLYTPHQEDIYPDNTDLPINISFPGISNILCGHFRPGHFEGVALIVSKLFNLVQPDVAVFGEKDFQQLLLIKMLVRQLSFPVKIISGNTVREADGLAMSSRNQYLNDAERIVAPELYRCLQNIKRRIKHGESQFEIIEQQAKREIEESGFEPEYISIRNAHNLKPASMQDKEFVVLLAANLGDARLIDNIRFVR</sequence>
<keyword evidence="4 9" id="KW-0436">Ligase</keyword>
<dbReference type="GO" id="GO:0005829">
    <property type="term" value="C:cytosol"/>
    <property type="evidence" value="ECO:0007669"/>
    <property type="project" value="TreeGrafter"/>
</dbReference>
<evidence type="ECO:0000256" key="1">
    <source>
        <dbReference type="ARBA" id="ARBA00004990"/>
    </source>
</evidence>
<dbReference type="PANTHER" id="PTHR21299:SF1">
    <property type="entry name" value="PANTOATE--BETA-ALANINE LIGASE"/>
    <property type="match status" value="1"/>
</dbReference>
<evidence type="ECO:0000256" key="8">
    <source>
        <dbReference type="ARBA" id="ARBA00048258"/>
    </source>
</evidence>
<organism evidence="9">
    <name type="scientific">hydrothermal vent metagenome</name>
    <dbReference type="NCBI Taxonomy" id="652676"/>
    <lineage>
        <taxon>unclassified sequences</taxon>
        <taxon>metagenomes</taxon>
        <taxon>ecological metagenomes</taxon>
    </lineage>
</organism>
<evidence type="ECO:0000256" key="7">
    <source>
        <dbReference type="ARBA" id="ARBA00022840"/>
    </source>
</evidence>
<evidence type="ECO:0000256" key="4">
    <source>
        <dbReference type="ARBA" id="ARBA00022598"/>
    </source>
</evidence>
<keyword evidence="5" id="KW-0566">Pantothenate biosynthesis</keyword>
<protein>
    <recommendedName>
        <fullName evidence="3">pantoate--beta-alanine ligase (AMP-forming)</fullName>
        <ecNumber evidence="3">6.3.2.1</ecNumber>
    </recommendedName>
</protein>
<dbReference type="CDD" id="cd00560">
    <property type="entry name" value="PanC"/>
    <property type="match status" value="1"/>
</dbReference>
<dbReference type="SUPFAM" id="SSF52374">
    <property type="entry name" value="Nucleotidylyl transferase"/>
    <property type="match status" value="1"/>
</dbReference>
<evidence type="ECO:0000313" key="9">
    <source>
        <dbReference type="EMBL" id="VAW73312.1"/>
    </source>
</evidence>
<dbReference type="GO" id="GO:0004592">
    <property type="term" value="F:pantoate-beta-alanine ligase activity"/>
    <property type="evidence" value="ECO:0007669"/>
    <property type="project" value="UniProtKB-EC"/>
</dbReference>
<dbReference type="UniPathway" id="UPA00028">
    <property type="reaction ID" value="UER00005"/>
</dbReference>
<gene>
    <name evidence="9" type="ORF">MNBD_GAMMA12-3312</name>
</gene>
<dbReference type="InterPro" id="IPR003721">
    <property type="entry name" value="Pantoate_ligase"/>
</dbReference>
<dbReference type="Gene3D" id="3.40.50.620">
    <property type="entry name" value="HUPs"/>
    <property type="match status" value="1"/>
</dbReference>
<dbReference type="HAMAP" id="MF_00158">
    <property type="entry name" value="PanC"/>
    <property type="match status" value="1"/>
</dbReference>
<dbReference type="EC" id="6.3.2.1" evidence="3"/>
<dbReference type="FunFam" id="3.30.1300.10:FF:000001">
    <property type="entry name" value="Pantothenate synthetase"/>
    <property type="match status" value="1"/>
</dbReference>
<dbReference type="PANTHER" id="PTHR21299">
    <property type="entry name" value="CYTIDYLATE KINASE/PANTOATE-BETA-ALANINE LIGASE"/>
    <property type="match status" value="1"/>
</dbReference>
<dbReference type="InterPro" id="IPR042176">
    <property type="entry name" value="Pantoate_ligase_C"/>
</dbReference>
<evidence type="ECO:0000256" key="5">
    <source>
        <dbReference type="ARBA" id="ARBA00022655"/>
    </source>
</evidence>
<dbReference type="GO" id="GO:0005524">
    <property type="term" value="F:ATP binding"/>
    <property type="evidence" value="ECO:0007669"/>
    <property type="project" value="UniProtKB-KW"/>
</dbReference>
<proteinExistence type="inferred from homology"/>
<comment type="pathway">
    <text evidence="1">Cofactor biosynthesis; (R)-pantothenate biosynthesis; (R)-pantothenate from (R)-pantoate and beta-alanine: step 1/1.</text>
</comment>
<comment type="catalytic activity">
    <reaction evidence="8">
        <text>(R)-pantoate + beta-alanine + ATP = (R)-pantothenate + AMP + diphosphate + H(+)</text>
        <dbReference type="Rhea" id="RHEA:10912"/>
        <dbReference type="ChEBI" id="CHEBI:15378"/>
        <dbReference type="ChEBI" id="CHEBI:15980"/>
        <dbReference type="ChEBI" id="CHEBI:29032"/>
        <dbReference type="ChEBI" id="CHEBI:30616"/>
        <dbReference type="ChEBI" id="CHEBI:33019"/>
        <dbReference type="ChEBI" id="CHEBI:57966"/>
        <dbReference type="ChEBI" id="CHEBI:456215"/>
        <dbReference type="EC" id="6.3.2.1"/>
    </reaction>
</comment>
<dbReference type="Gene3D" id="3.30.1300.10">
    <property type="entry name" value="Pantoate-beta-alanine ligase, C-terminal domain"/>
    <property type="match status" value="1"/>
</dbReference>
<evidence type="ECO:0000256" key="3">
    <source>
        <dbReference type="ARBA" id="ARBA00012219"/>
    </source>
</evidence>
<comment type="similarity">
    <text evidence="2">Belongs to the pantothenate synthetase family.</text>
</comment>
<accession>A0A3B0YDC7</accession>
<dbReference type="GO" id="GO:0015940">
    <property type="term" value="P:pantothenate biosynthetic process"/>
    <property type="evidence" value="ECO:0007669"/>
    <property type="project" value="UniProtKB-UniPathway"/>
</dbReference>
<dbReference type="InterPro" id="IPR014729">
    <property type="entry name" value="Rossmann-like_a/b/a_fold"/>
</dbReference>
<dbReference type="Pfam" id="PF02569">
    <property type="entry name" value="Pantoate_ligase"/>
    <property type="match status" value="1"/>
</dbReference>
<evidence type="ECO:0000256" key="2">
    <source>
        <dbReference type="ARBA" id="ARBA00009256"/>
    </source>
</evidence>
<name>A0A3B0YDC7_9ZZZZ</name>
<dbReference type="AlphaFoldDB" id="A0A3B0YDC7"/>
<reference evidence="9" key="1">
    <citation type="submission" date="2018-06" db="EMBL/GenBank/DDBJ databases">
        <authorList>
            <person name="Zhirakovskaya E."/>
        </authorList>
    </citation>
    <scope>NUCLEOTIDE SEQUENCE</scope>
</reference>
<dbReference type="EMBL" id="UOFL01000043">
    <property type="protein sequence ID" value="VAW73312.1"/>
    <property type="molecule type" value="Genomic_DNA"/>
</dbReference>